<comment type="caution">
    <text evidence="3">The sequence shown here is derived from an EMBL/GenBank/DDBJ whole genome shotgun (WGS) entry which is preliminary data.</text>
</comment>
<evidence type="ECO:0000313" key="3">
    <source>
        <dbReference type="EMBL" id="EMJ97719.1"/>
    </source>
</evidence>
<dbReference type="CDD" id="cd03048">
    <property type="entry name" value="GST_N_Ure2p_like"/>
    <property type="match status" value="1"/>
</dbReference>
<dbReference type="Gene3D" id="3.40.30.10">
    <property type="entry name" value="Glutaredoxin"/>
    <property type="match status" value="1"/>
</dbReference>
<proteinExistence type="predicted"/>
<dbReference type="InterPro" id="IPR004045">
    <property type="entry name" value="Glutathione_S-Trfase_N"/>
</dbReference>
<dbReference type="InterPro" id="IPR010987">
    <property type="entry name" value="Glutathione-S-Trfase_C-like"/>
</dbReference>
<dbReference type="PANTHER" id="PTHR44051:SF22">
    <property type="entry name" value="DISULFIDE-BOND OXIDOREDUCTASE YGHU"/>
    <property type="match status" value="1"/>
</dbReference>
<accession>M6D172</accession>
<dbReference type="PROSITE" id="PS50404">
    <property type="entry name" value="GST_NTER"/>
    <property type="match status" value="1"/>
</dbReference>
<dbReference type="SFLD" id="SFLDG00358">
    <property type="entry name" value="Main_(cytGST)"/>
    <property type="match status" value="1"/>
</dbReference>
<keyword evidence="3" id="KW-0808">Transferase</keyword>
<dbReference type="PROSITE" id="PS50405">
    <property type="entry name" value="GST_CTER"/>
    <property type="match status" value="1"/>
</dbReference>
<dbReference type="InterPro" id="IPR036282">
    <property type="entry name" value="Glutathione-S-Trfase_C_sf"/>
</dbReference>
<evidence type="ECO:0000259" key="2">
    <source>
        <dbReference type="PROSITE" id="PS50405"/>
    </source>
</evidence>
<sequence length="318" mass="36343">MVTVEKRLIDKENLSEFTWMPLGYTEIALHTGRYSLPFRKEPAPKAHNVQELDSTETRLGLAIFANVFFNFKRNSFGADFFLDVTHEDGFSAKRKSLISETKKLKIFRRKTLIELYSAATPNGRKVSIMLEELGIPYTVHPIDLGKLEQKQEWFLKINPNGRIPAIIDKDNGSFAVFESGAILIYLGEKTGKLLPKEPKEKSIVLQWLMFQMGGVGPMQGQAGVFLKYAPEKIPFAISRYQNETKRLYSVLDRRLGESKFLAGKELSIADIATWPWVNIHDWAEIPLDEFPNLKRWNEELAKRPAFIKGNDVPDKTGH</sequence>
<feature type="domain" description="GST N-terminal" evidence="1">
    <location>
        <begin position="110"/>
        <end position="194"/>
    </location>
</feature>
<dbReference type="Gene3D" id="1.20.1050.10">
    <property type="match status" value="1"/>
</dbReference>
<dbReference type="Pfam" id="PF00043">
    <property type="entry name" value="GST_C"/>
    <property type="match status" value="1"/>
</dbReference>
<dbReference type="SFLD" id="SFLDG01151">
    <property type="entry name" value="Main.2:_Nu-like"/>
    <property type="match status" value="1"/>
</dbReference>
<gene>
    <name evidence="3" type="ORF">LEP1GSC194_1953</name>
</gene>
<dbReference type="EMBL" id="ANIK01000007">
    <property type="protein sequence ID" value="EMJ97719.1"/>
    <property type="molecule type" value="Genomic_DNA"/>
</dbReference>
<dbReference type="SUPFAM" id="SSF52833">
    <property type="entry name" value="Thioredoxin-like"/>
    <property type="match status" value="1"/>
</dbReference>
<feature type="domain" description="GST C-terminal" evidence="2">
    <location>
        <begin position="197"/>
        <end position="318"/>
    </location>
</feature>
<dbReference type="InterPro" id="IPR040079">
    <property type="entry name" value="Glutathione_S-Trfase"/>
</dbReference>
<dbReference type="Pfam" id="PF13409">
    <property type="entry name" value="GST_N_2"/>
    <property type="match status" value="1"/>
</dbReference>
<reference evidence="3 4" key="1">
    <citation type="submission" date="2013-01" db="EMBL/GenBank/DDBJ databases">
        <authorList>
            <person name="Harkins D.M."/>
            <person name="Durkin A.S."/>
            <person name="Brinkac L.M."/>
            <person name="Haft D.H."/>
            <person name="Selengut J.D."/>
            <person name="Sanka R."/>
            <person name="DePew J."/>
            <person name="Purushe J."/>
            <person name="Galloway R.L."/>
            <person name="Vinetz J.M."/>
            <person name="Sutton G.G."/>
            <person name="Nierman W.C."/>
            <person name="Fouts D.E."/>
        </authorList>
    </citation>
    <scope>NUCLEOTIDE SEQUENCE [LARGE SCALE GENOMIC DNA]</scope>
    <source>
        <strain evidence="3 4">79601</strain>
    </source>
</reference>
<evidence type="ECO:0000259" key="1">
    <source>
        <dbReference type="PROSITE" id="PS50404"/>
    </source>
</evidence>
<protein>
    <submittedName>
        <fullName evidence="3">Glutathione S-transferase, N-terminal domain protein</fullName>
    </submittedName>
</protein>
<organism evidence="3 4">
    <name type="scientific">Leptospira alstonii serovar Sichuan str. 79601</name>
    <dbReference type="NCBI Taxonomy" id="1218565"/>
    <lineage>
        <taxon>Bacteria</taxon>
        <taxon>Pseudomonadati</taxon>
        <taxon>Spirochaetota</taxon>
        <taxon>Spirochaetia</taxon>
        <taxon>Leptospirales</taxon>
        <taxon>Leptospiraceae</taxon>
        <taxon>Leptospira</taxon>
    </lineage>
</organism>
<dbReference type="AlphaFoldDB" id="M6D172"/>
<dbReference type="InterPro" id="IPR036249">
    <property type="entry name" value="Thioredoxin-like_sf"/>
</dbReference>
<dbReference type="GO" id="GO:0016740">
    <property type="term" value="F:transferase activity"/>
    <property type="evidence" value="ECO:0007669"/>
    <property type="project" value="UniProtKB-KW"/>
</dbReference>
<dbReference type="CDD" id="cd10291">
    <property type="entry name" value="GST_C_YfcG_like"/>
    <property type="match status" value="1"/>
</dbReference>
<dbReference type="PANTHER" id="PTHR44051">
    <property type="entry name" value="GLUTATHIONE S-TRANSFERASE-RELATED"/>
    <property type="match status" value="1"/>
</dbReference>
<dbReference type="Proteomes" id="UP000011988">
    <property type="component" value="Unassembled WGS sequence"/>
</dbReference>
<dbReference type="PATRIC" id="fig|1218565.3.peg.451"/>
<name>M6D172_9LEPT</name>
<dbReference type="SFLD" id="SFLDS00019">
    <property type="entry name" value="Glutathione_Transferase_(cytos"/>
    <property type="match status" value="1"/>
</dbReference>
<dbReference type="InterPro" id="IPR004046">
    <property type="entry name" value="GST_C"/>
</dbReference>
<evidence type="ECO:0000313" key="4">
    <source>
        <dbReference type="Proteomes" id="UP000011988"/>
    </source>
</evidence>
<dbReference type="SUPFAM" id="SSF47616">
    <property type="entry name" value="GST C-terminal domain-like"/>
    <property type="match status" value="1"/>
</dbReference>